<dbReference type="InParanoid" id="A0A1Q3ATP7"/>
<evidence type="ECO:0000313" key="1">
    <source>
        <dbReference type="EMBL" id="GAV59126.1"/>
    </source>
</evidence>
<sequence>MVKLNPLALLTKNRLTGLNYLDWLRNLKTVLNFERIAYTIEGKAPASLGEDASEEVCAAFLEREDDDMMARCYVMASMSPELQKQHDKITHIGDIMLHLKELYGENSRSVHFHVSRDLFHCRMVGS</sequence>
<protein>
    <recommendedName>
        <fullName evidence="3">UBN2_3 domain-containing protein</fullName>
    </recommendedName>
</protein>
<organism evidence="1 2">
    <name type="scientific">Cephalotus follicularis</name>
    <name type="common">Albany pitcher plant</name>
    <dbReference type="NCBI Taxonomy" id="3775"/>
    <lineage>
        <taxon>Eukaryota</taxon>
        <taxon>Viridiplantae</taxon>
        <taxon>Streptophyta</taxon>
        <taxon>Embryophyta</taxon>
        <taxon>Tracheophyta</taxon>
        <taxon>Spermatophyta</taxon>
        <taxon>Magnoliopsida</taxon>
        <taxon>eudicotyledons</taxon>
        <taxon>Gunneridae</taxon>
        <taxon>Pentapetalae</taxon>
        <taxon>rosids</taxon>
        <taxon>fabids</taxon>
        <taxon>Oxalidales</taxon>
        <taxon>Cephalotaceae</taxon>
        <taxon>Cephalotus</taxon>
    </lineage>
</organism>
<reference evidence="2" key="1">
    <citation type="submission" date="2016-04" db="EMBL/GenBank/DDBJ databases">
        <title>Cephalotus genome sequencing.</title>
        <authorList>
            <person name="Fukushima K."/>
            <person name="Hasebe M."/>
            <person name="Fang X."/>
        </authorList>
    </citation>
    <scope>NUCLEOTIDE SEQUENCE [LARGE SCALE GENOMIC DNA]</scope>
    <source>
        <strain evidence="2">cv. St1</strain>
    </source>
</reference>
<evidence type="ECO:0008006" key="3">
    <source>
        <dbReference type="Google" id="ProtNLM"/>
    </source>
</evidence>
<comment type="caution">
    <text evidence="1">The sequence shown here is derived from an EMBL/GenBank/DDBJ whole genome shotgun (WGS) entry which is preliminary data.</text>
</comment>
<proteinExistence type="predicted"/>
<dbReference type="AlphaFoldDB" id="A0A1Q3ATP7"/>
<dbReference type="OrthoDB" id="1920930at2759"/>
<evidence type="ECO:0000313" key="2">
    <source>
        <dbReference type="Proteomes" id="UP000187406"/>
    </source>
</evidence>
<accession>A0A1Q3ATP7</accession>
<name>A0A1Q3ATP7_CEPFO</name>
<gene>
    <name evidence="1" type="ORF">CFOL_v3_02657</name>
</gene>
<dbReference type="Proteomes" id="UP000187406">
    <property type="component" value="Unassembled WGS sequence"/>
</dbReference>
<dbReference type="EMBL" id="BDDD01000099">
    <property type="protein sequence ID" value="GAV59126.1"/>
    <property type="molecule type" value="Genomic_DNA"/>
</dbReference>
<keyword evidence="2" id="KW-1185">Reference proteome</keyword>